<keyword evidence="2 4" id="KW-0808">Transferase</keyword>
<dbReference type="Gene3D" id="3.40.50.300">
    <property type="entry name" value="P-loop containing nucleotide triphosphate hydrolases"/>
    <property type="match status" value="1"/>
</dbReference>
<dbReference type="PANTHER" id="PTHR11783">
    <property type="entry name" value="SULFOTRANSFERASE SULT"/>
    <property type="match status" value="1"/>
</dbReference>
<evidence type="ECO:0000313" key="4">
    <source>
        <dbReference type="EMBL" id="RWS27834.1"/>
    </source>
</evidence>
<dbReference type="Pfam" id="PF00685">
    <property type="entry name" value="Sulfotransfer_1"/>
    <property type="match status" value="1"/>
</dbReference>
<evidence type="ECO:0000256" key="1">
    <source>
        <dbReference type="ARBA" id="ARBA00005771"/>
    </source>
</evidence>
<organism evidence="4 5">
    <name type="scientific">Leptotrombidium deliense</name>
    <dbReference type="NCBI Taxonomy" id="299467"/>
    <lineage>
        <taxon>Eukaryota</taxon>
        <taxon>Metazoa</taxon>
        <taxon>Ecdysozoa</taxon>
        <taxon>Arthropoda</taxon>
        <taxon>Chelicerata</taxon>
        <taxon>Arachnida</taxon>
        <taxon>Acari</taxon>
        <taxon>Acariformes</taxon>
        <taxon>Trombidiformes</taxon>
        <taxon>Prostigmata</taxon>
        <taxon>Anystina</taxon>
        <taxon>Parasitengona</taxon>
        <taxon>Trombiculoidea</taxon>
        <taxon>Trombiculidae</taxon>
        <taxon>Leptotrombidium</taxon>
    </lineage>
</organism>
<gene>
    <name evidence="4" type="ORF">B4U80_13702</name>
</gene>
<dbReference type="Proteomes" id="UP000288716">
    <property type="component" value="Unassembled WGS sequence"/>
</dbReference>
<evidence type="ECO:0000256" key="2">
    <source>
        <dbReference type="ARBA" id="ARBA00022679"/>
    </source>
</evidence>
<reference evidence="4 5" key="1">
    <citation type="journal article" date="2018" name="Gigascience">
        <title>Genomes of trombidid mites reveal novel predicted allergens and laterally-transferred genes associated with secondary metabolism.</title>
        <authorList>
            <person name="Dong X."/>
            <person name="Chaisiri K."/>
            <person name="Xia D."/>
            <person name="Armstrong S.D."/>
            <person name="Fang Y."/>
            <person name="Donnelly M.J."/>
            <person name="Kadowaki T."/>
            <person name="McGarry J.W."/>
            <person name="Darby A.C."/>
            <person name="Makepeace B.L."/>
        </authorList>
    </citation>
    <scope>NUCLEOTIDE SEQUENCE [LARGE SCALE GENOMIC DNA]</scope>
    <source>
        <strain evidence="4">UoL-UT</strain>
    </source>
</reference>
<feature type="domain" description="Sulfotransferase" evidence="3">
    <location>
        <begin position="16"/>
        <end position="118"/>
    </location>
</feature>
<proteinExistence type="inferred from homology"/>
<protein>
    <submittedName>
        <fullName evidence="4">Sulfotransferase family cytosolic 1B member 1-like protein</fullName>
    </submittedName>
</protein>
<dbReference type="STRING" id="299467.A0A443SJX6"/>
<evidence type="ECO:0000313" key="5">
    <source>
        <dbReference type="Proteomes" id="UP000288716"/>
    </source>
</evidence>
<keyword evidence="5" id="KW-1185">Reference proteome</keyword>
<dbReference type="SUPFAM" id="SSF52540">
    <property type="entry name" value="P-loop containing nucleoside triphosphate hydrolases"/>
    <property type="match status" value="1"/>
</dbReference>
<dbReference type="AlphaFoldDB" id="A0A443SJX6"/>
<comment type="similarity">
    <text evidence="1">Belongs to the sulfotransferase 1 family.</text>
</comment>
<dbReference type="VEuPathDB" id="VectorBase:LDEU004208"/>
<accession>A0A443SJX6</accession>
<dbReference type="OrthoDB" id="205623at2759"/>
<dbReference type="InterPro" id="IPR027417">
    <property type="entry name" value="P-loop_NTPase"/>
</dbReference>
<name>A0A443SJX6_9ACAR</name>
<sequence>MLNLIFRFLIEPIKFVKVIYIVRNPKDQLVSYYHFHQTAKYLGGKKWDWNSFLHLFKNGQLVYGSWSEHVQGWWTVAQKHRDKVLVISYEELHEDIAKMVKKIADFVGVPSTDDFIKKVKFIRKGVVGDWKNYFTPQQEKEFDDLYAHIMSEIVSYKDKDIHTIETTFNAKKQFSVIQSFHSKNTKE</sequence>
<comment type="caution">
    <text evidence="4">The sequence shown here is derived from an EMBL/GenBank/DDBJ whole genome shotgun (WGS) entry which is preliminary data.</text>
</comment>
<dbReference type="EMBL" id="NCKV01001751">
    <property type="protein sequence ID" value="RWS27834.1"/>
    <property type="molecule type" value="Genomic_DNA"/>
</dbReference>
<dbReference type="GO" id="GO:0008146">
    <property type="term" value="F:sulfotransferase activity"/>
    <property type="evidence" value="ECO:0007669"/>
    <property type="project" value="InterPro"/>
</dbReference>
<evidence type="ECO:0000259" key="3">
    <source>
        <dbReference type="Pfam" id="PF00685"/>
    </source>
</evidence>
<dbReference type="InterPro" id="IPR000863">
    <property type="entry name" value="Sulfotransferase_dom"/>
</dbReference>